<evidence type="ECO:0000256" key="1">
    <source>
        <dbReference type="SAM" id="MobiDB-lite"/>
    </source>
</evidence>
<proteinExistence type="predicted"/>
<name>C9MTQ5_9BACT</name>
<comment type="caution">
    <text evidence="2">The sequence shown here is derived from an EMBL/GenBank/DDBJ whole genome shotgun (WGS) entry which is preliminary data.</text>
</comment>
<dbReference type="Proteomes" id="UP000003327">
    <property type="component" value="Unassembled WGS sequence"/>
</dbReference>
<evidence type="ECO:0000313" key="3">
    <source>
        <dbReference type="Proteomes" id="UP000003327"/>
    </source>
</evidence>
<evidence type="ECO:0000313" key="2">
    <source>
        <dbReference type="EMBL" id="EEX17162.1"/>
    </source>
</evidence>
<keyword evidence="3" id="KW-1185">Reference proteome</keyword>
<gene>
    <name evidence="2" type="ORF">HMPREF0973_03033</name>
</gene>
<dbReference type="AlphaFoldDB" id="C9MTQ5"/>
<sequence>MGLTSNKQNPHLTSKVEGIPNYNKNKLGNSSVCLLIHFSILIEL</sequence>
<reference evidence="2 3" key="1">
    <citation type="submission" date="2009-09" db="EMBL/GenBank/DDBJ databases">
        <authorList>
            <person name="Weinstock G."/>
            <person name="Sodergren E."/>
            <person name="Clifton S."/>
            <person name="Fulton L."/>
            <person name="Fulton B."/>
            <person name="Courtney L."/>
            <person name="Fronick C."/>
            <person name="Harrison M."/>
            <person name="Strong C."/>
            <person name="Farmer C."/>
            <person name="Delahaunty K."/>
            <person name="Markovic C."/>
            <person name="Hall O."/>
            <person name="Minx P."/>
            <person name="Tomlinson C."/>
            <person name="Mitreva M."/>
            <person name="Nelson J."/>
            <person name="Hou S."/>
            <person name="Wollam A."/>
            <person name="Pepin K.H."/>
            <person name="Johnson M."/>
            <person name="Bhonagiri V."/>
            <person name="Nash W.E."/>
            <person name="Warren W."/>
            <person name="Chinwalla A."/>
            <person name="Mardis E.R."/>
            <person name="Wilson R.K."/>
        </authorList>
    </citation>
    <scope>NUCLEOTIDE SEQUENCE [LARGE SCALE GENOMIC DNA]</scope>
    <source>
        <strain evidence="2 3">F0319</strain>
    </source>
</reference>
<organism evidence="2 3">
    <name type="scientific">Prevotella veroralis F0319</name>
    <dbReference type="NCBI Taxonomy" id="649761"/>
    <lineage>
        <taxon>Bacteria</taxon>
        <taxon>Pseudomonadati</taxon>
        <taxon>Bacteroidota</taxon>
        <taxon>Bacteroidia</taxon>
        <taxon>Bacteroidales</taxon>
        <taxon>Prevotellaceae</taxon>
        <taxon>Prevotella</taxon>
    </lineage>
</organism>
<dbReference type="STRING" id="649761.HMPREF0973_03033"/>
<feature type="region of interest" description="Disordered" evidence="1">
    <location>
        <begin position="1"/>
        <end position="24"/>
    </location>
</feature>
<dbReference type="EMBL" id="ACVA01000076">
    <property type="protein sequence ID" value="EEX17162.1"/>
    <property type="molecule type" value="Genomic_DNA"/>
</dbReference>
<feature type="compositionally biased region" description="Polar residues" evidence="1">
    <location>
        <begin position="1"/>
        <end position="12"/>
    </location>
</feature>
<dbReference type="HOGENOM" id="CLU_3220369_0_0_10"/>
<accession>C9MTQ5</accession>
<protein>
    <submittedName>
        <fullName evidence="2">Uncharacterized protein</fullName>
    </submittedName>
</protein>